<reference evidence="1" key="1">
    <citation type="submission" date="2021-01" db="EMBL/GenBank/DDBJ databases">
        <authorList>
            <consortium name="Genoscope - CEA"/>
            <person name="William W."/>
        </authorList>
    </citation>
    <scope>NUCLEOTIDE SEQUENCE</scope>
</reference>
<dbReference type="AlphaFoldDB" id="A0A816KP70"/>
<protein>
    <submittedName>
        <fullName evidence="1">(rape) hypothetical protein</fullName>
    </submittedName>
</protein>
<dbReference type="Proteomes" id="UP001295469">
    <property type="component" value="Chromosome C02"/>
</dbReference>
<gene>
    <name evidence="1" type="ORF">DARMORV10_C02P62540.1</name>
</gene>
<sequence length="96" mass="11048">MRLIWLKLLSTTNGVFLCLSCLYYNFLSLLSPPTSLYILILKETMATHIDKLKKVVDESNYYGALQMYKSISARSLVRFHILLNSVKKDEDAPESE</sequence>
<organism evidence="1">
    <name type="scientific">Brassica napus</name>
    <name type="common">Rape</name>
    <dbReference type="NCBI Taxonomy" id="3708"/>
    <lineage>
        <taxon>Eukaryota</taxon>
        <taxon>Viridiplantae</taxon>
        <taxon>Streptophyta</taxon>
        <taxon>Embryophyta</taxon>
        <taxon>Tracheophyta</taxon>
        <taxon>Spermatophyta</taxon>
        <taxon>Magnoliopsida</taxon>
        <taxon>eudicotyledons</taxon>
        <taxon>Gunneridae</taxon>
        <taxon>Pentapetalae</taxon>
        <taxon>rosids</taxon>
        <taxon>malvids</taxon>
        <taxon>Brassicales</taxon>
        <taxon>Brassicaceae</taxon>
        <taxon>Brassiceae</taxon>
        <taxon>Brassica</taxon>
    </lineage>
</organism>
<accession>A0A816KP70</accession>
<proteinExistence type="predicted"/>
<dbReference type="InterPro" id="IPR011990">
    <property type="entry name" value="TPR-like_helical_dom_sf"/>
</dbReference>
<dbReference type="Gene3D" id="1.25.40.10">
    <property type="entry name" value="Tetratricopeptide repeat domain"/>
    <property type="match status" value="1"/>
</dbReference>
<name>A0A816KP70_BRANA</name>
<dbReference type="EMBL" id="HG994366">
    <property type="protein sequence ID" value="CAF1921637.1"/>
    <property type="molecule type" value="Genomic_DNA"/>
</dbReference>
<evidence type="ECO:0000313" key="1">
    <source>
        <dbReference type="EMBL" id="CAF1921637.1"/>
    </source>
</evidence>